<reference evidence="3 4" key="1">
    <citation type="journal article" date="2017" name="G3 (Bethesda)">
        <title>First Draft Genome Sequence of the Pathogenic Fungus Lomentospora prolificans (Formerly Scedosporium prolificans).</title>
        <authorList>
            <person name="Luo R."/>
            <person name="Zimin A."/>
            <person name="Workman R."/>
            <person name="Fan Y."/>
            <person name="Pertea G."/>
            <person name="Grossman N."/>
            <person name="Wear M.P."/>
            <person name="Jia B."/>
            <person name="Miller H."/>
            <person name="Casadevall A."/>
            <person name="Timp W."/>
            <person name="Zhang S.X."/>
            <person name="Salzberg S.L."/>
        </authorList>
    </citation>
    <scope>NUCLEOTIDE SEQUENCE [LARGE SCALE GENOMIC DNA]</scope>
    <source>
        <strain evidence="3 4">JHH-5317</strain>
    </source>
</reference>
<accession>A0A2N3N7L2</accession>
<dbReference type="VEuPathDB" id="FungiDB:jhhlp_005316"/>
<keyword evidence="4" id="KW-1185">Reference proteome</keyword>
<dbReference type="InParanoid" id="A0A2N3N7L2"/>
<keyword evidence="1" id="KW-1133">Transmembrane helix</keyword>
<dbReference type="PANTHER" id="PTHR37019:SF1">
    <property type="entry name" value="EXPERA DOMAIN-CONTAINING PROTEIN"/>
    <property type="match status" value="1"/>
</dbReference>
<feature type="transmembrane region" description="Helical" evidence="1">
    <location>
        <begin position="81"/>
        <end position="100"/>
    </location>
</feature>
<protein>
    <recommendedName>
        <fullName evidence="2">DUF7704 domain-containing protein</fullName>
    </recommendedName>
</protein>
<name>A0A2N3N7L2_9PEZI</name>
<sequence length="156" mass="17232">MSTFYRVWFIWVDPLSLVPTVYGVIFNRGHLMDALIPSSMSVADPNHAFLFHQLAALYAFLAIVLAGVLRATPDVRVWKTVIGGVLVVDVAILASLYVSLEHQNRLALRNWWVQEWGNLIYTGGVAILRSLFLAGVGVRKGARGKKNVQSLTAQGL</sequence>
<dbReference type="OrthoDB" id="3587182at2759"/>
<organism evidence="3 4">
    <name type="scientific">Lomentospora prolificans</name>
    <dbReference type="NCBI Taxonomy" id="41688"/>
    <lineage>
        <taxon>Eukaryota</taxon>
        <taxon>Fungi</taxon>
        <taxon>Dikarya</taxon>
        <taxon>Ascomycota</taxon>
        <taxon>Pezizomycotina</taxon>
        <taxon>Sordariomycetes</taxon>
        <taxon>Hypocreomycetidae</taxon>
        <taxon>Microascales</taxon>
        <taxon>Microascaceae</taxon>
        <taxon>Lomentospora</taxon>
    </lineage>
</organism>
<dbReference type="AlphaFoldDB" id="A0A2N3N7L2"/>
<dbReference type="InterPro" id="IPR056121">
    <property type="entry name" value="DUF7704"/>
</dbReference>
<proteinExistence type="predicted"/>
<dbReference type="Proteomes" id="UP000233524">
    <property type="component" value="Unassembled WGS sequence"/>
</dbReference>
<dbReference type="PANTHER" id="PTHR37019">
    <property type="entry name" value="CHROMOSOME 1, WHOLE GENOME SHOTGUN SEQUENCE"/>
    <property type="match status" value="1"/>
</dbReference>
<dbReference type="Pfam" id="PF24803">
    <property type="entry name" value="DUF7704"/>
    <property type="match status" value="1"/>
</dbReference>
<keyword evidence="1" id="KW-0472">Membrane</keyword>
<comment type="caution">
    <text evidence="3">The sequence shown here is derived from an EMBL/GenBank/DDBJ whole genome shotgun (WGS) entry which is preliminary data.</text>
</comment>
<evidence type="ECO:0000313" key="4">
    <source>
        <dbReference type="Proteomes" id="UP000233524"/>
    </source>
</evidence>
<keyword evidence="1" id="KW-0812">Transmembrane</keyword>
<evidence type="ECO:0000259" key="2">
    <source>
        <dbReference type="Pfam" id="PF24803"/>
    </source>
</evidence>
<gene>
    <name evidence="3" type="ORF">jhhlp_005316</name>
</gene>
<evidence type="ECO:0000313" key="3">
    <source>
        <dbReference type="EMBL" id="PKS08372.1"/>
    </source>
</evidence>
<feature type="transmembrane region" description="Helical" evidence="1">
    <location>
        <begin position="49"/>
        <end position="69"/>
    </location>
</feature>
<feature type="domain" description="DUF7704" evidence="2">
    <location>
        <begin position="2"/>
        <end position="137"/>
    </location>
</feature>
<dbReference type="EMBL" id="NLAX01000697">
    <property type="protein sequence ID" value="PKS08372.1"/>
    <property type="molecule type" value="Genomic_DNA"/>
</dbReference>
<evidence type="ECO:0000256" key="1">
    <source>
        <dbReference type="SAM" id="Phobius"/>
    </source>
</evidence>
<feature type="transmembrane region" description="Helical" evidence="1">
    <location>
        <begin position="120"/>
        <end position="138"/>
    </location>
</feature>
<feature type="transmembrane region" description="Helical" evidence="1">
    <location>
        <begin position="7"/>
        <end position="29"/>
    </location>
</feature>